<gene>
    <name evidence="2" type="ORF">HNR71_004679</name>
    <name evidence="3" type="ORF">HPO96_12755</name>
</gene>
<accession>A0A7Y4KYN8</accession>
<keyword evidence="1" id="KW-0472">Membrane</keyword>
<evidence type="ECO:0000256" key="1">
    <source>
        <dbReference type="SAM" id="Phobius"/>
    </source>
</evidence>
<keyword evidence="1" id="KW-0812">Transmembrane</keyword>
<reference evidence="2 5" key="2">
    <citation type="submission" date="2020-08" db="EMBL/GenBank/DDBJ databases">
        <title>Sequencing the genomes of 1000 actinobacteria strains.</title>
        <authorList>
            <person name="Klenk H.-P."/>
        </authorList>
    </citation>
    <scope>NUCLEOTIDE SEQUENCE [LARGE SCALE GENOMIC DNA]</scope>
    <source>
        <strain evidence="2 5">DSM 15626</strain>
    </source>
</reference>
<evidence type="ECO:0000313" key="5">
    <source>
        <dbReference type="Proteomes" id="UP000553957"/>
    </source>
</evidence>
<dbReference type="Proteomes" id="UP000534306">
    <property type="component" value="Unassembled WGS sequence"/>
</dbReference>
<dbReference type="InterPro" id="IPR045590">
    <property type="entry name" value="DUF6463"/>
</dbReference>
<dbReference type="AlphaFoldDB" id="A0A7Y4KYN8"/>
<keyword evidence="4" id="KW-1185">Reference proteome</keyword>
<feature type="transmembrane region" description="Helical" evidence="1">
    <location>
        <begin position="68"/>
        <end position="88"/>
    </location>
</feature>
<dbReference type="Pfam" id="PF20064">
    <property type="entry name" value="DUF6463"/>
    <property type="match status" value="1"/>
</dbReference>
<organism evidence="3 4">
    <name type="scientific">Kribbella sandramycini</name>
    <dbReference type="NCBI Taxonomy" id="60450"/>
    <lineage>
        <taxon>Bacteria</taxon>
        <taxon>Bacillati</taxon>
        <taxon>Actinomycetota</taxon>
        <taxon>Actinomycetes</taxon>
        <taxon>Propionibacteriales</taxon>
        <taxon>Kribbellaceae</taxon>
        <taxon>Kribbella</taxon>
    </lineage>
</organism>
<dbReference type="Proteomes" id="UP000553957">
    <property type="component" value="Unassembled WGS sequence"/>
</dbReference>
<reference evidence="3 4" key="1">
    <citation type="submission" date="2020-05" db="EMBL/GenBank/DDBJ databases">
        <title>Genome sequence of Kribbella sandramycini ATCC 39419.</title>
        <authorList>
            <person name="Maclea K.S."/>
            <person name="Fair J.L."/>
        </authorList>
    </citation>
    <scope>NUCLEOTIDE SEQUENCE [LARGE SCALE GENOMIC DNA]</scope>
    <source>
        <strain evidence="3 4">ATCC 39419</strain>
    </source>
</reference>
<keyword evidence="1" id="KW-1133">Transmembrane helix</keyword>
<sequence>MATPTTGVRGARLTQAAGWTALTFGAVHMLVTPWDTRAVWSAALSDGWWNSFTLNVSTTFAAAKQSEAFWLTLGSFGVPMILTGALVVRAARRDERVPEAIGWGTLAWGILLTTSLPASPGWALPVIGGLLIAGDRLRRRAAGE</sequence>
<name>A0A7Y4KYN8_9ACTN</name>
<dbReference type="EMBL" id="JACHKF010000001">
    <property type="protein sequence ID" value="MBB6569042.1"/>
    <property type="molecule type" value="Genomic_DNA"/>
</dbReference>
<proteinExistence type="predicted"/>
<dbReference type="EMBL" id="JABJRC010000002">
    <property type="protein sequence ID" value="NOL41114.1"/>
    <property type="molecule type" value="Genomic_DNA"/>
</dbReference>
<evidence type="ECO:0000313" key="3">
    <source>
        <dbReference type="EMBL" id="NOL41114.1"/>
    </source>
</evidence>
<evidence type="ECO:0000313" key="2">
    <source>
        <dbReference type="EMBL" id="MBB6569042.1"/>
    </source>
</evidence>
<evidence type="ECO:0000313" key="4">
    <source>
        <dbReference type="Proteomes" id="UP000534306"/>
    </source>
</evidence>
<comment type="caution">
    <text evidence="3">The sequence shown here is derived from an EMBL/GenBank/DDBJ whole genome shotgun (WGS) entry which is preliminary data.</text>
</comment>
<protein>
    <submittedName>
        <fullName evidence="3">Uncharacterized protein</fullName>
    </submittedName>
</protein>
<dbReference type="RefSeq" id="WP_171673558.1">
    <property type="nucleotide sequence ID" value="NZ_BAAAGT010000013.1"/>
</dbReference>